<organism evidence="3 4">
    <name type="scientific">Acidipropionibacterium jensenii</name>
    <dbReference type="NCBI Taxonomy" id="1749"/>
    <lineage>
        <taxon>Bacteria</taxon>
        <taxon>Bacillati</taxon>
        <taxon>Actinomycetota</taxon>
        <taxon>Actinomycetes</taxon>
        <taxon>Propionibacteriales</taxon>
        <taxon>Propionibacteriaceae</taxon>
        <taxon>Acidipropionibacterium</taxon>
    </lineage>
</organism>
<dbReference type="Gene3D" id="3.40.50.300">
    <property type="entry name" value="P-loop containing nucleotide triphosphate hydrolases"/>
    <property type="match status" value="1"/>
</dbReference>
<protein>
    <submittedName>
        <fullName evidence="3">Phage/plasmid primase, P4 family, C-terminal domain</fullName>
    </submittedName>
</protein>
<dbReference type="InterPro" id="IPR027417">
    <property type="entry name" value="P-loop_NTPase"/>
</dbReference>
<dbReference type="EMBL" id="LR134473">
    <property type="protein sequence ID" value="VEI02868.1"/>
    <property type="molecule type" value="Genomic_DNA"/>
</dbReference>
<feature type="domain" description="DNA primase/nucleoside triphosphatase C-terminal" evidence="1">
    <location>
        <begin position="143"/>
        <end position="219"/>
    </location>
</feature>
<keyword evidence="4" id="KW-1185">Reference proteome</keyword>
<dbReference type="AlphaFoldDB" id="A0A448NY67"/>
<dbReference type="STRING" id="1122997.GCA_000425285_02459"/>
<dbReference type="SUPFAM" id="SSF52540">
    <property type="entry name" value="P-loop containing nucleoside triphosphate hydrolases"/>
    <property type="match status" value="1"/>
</dbReference>
<reference evidence="3 4" key="1">
    <citation type="submission" date="2018-12" db="EMBL/GenBank/DDBJ databases">
        <authorList>
            <consortium name="Pathogen Informatics"/>
        </authorList>
    </citation>
    <scope>NUCLEOTIDE SEQUENCE [LARGE SCALE GENOMIC DNA]</scope>
    <source>
        <strain evidence="3 4">NCTC13652</strain>
    </source>
</reference>
<name>A0A448NY67_9ACTN</name>
<evidence type="ECO:0000259" key="2">
    <source>
        <dbReference type="Pfam" id="PF19263"/>
    </source>
</evidence>
<dbReference type="Pfam" id="PF03288">
    <property type="entry name" value="Pox_D5"/>
    <property type="match status" value="1"/>
</dbReference>
<dbReference type="Proteomes" id="UP000277858">
    <property type="component" value="Chromosome"/>
</dbReference>
<proteinExistence type="predicted"/>
<accession>A0A448NY67</accession>
<evidence type="ECO:0000313" key="4">
    <source>
        <dbReference type="Proteomes" id="UP000277858"/>
    </source>
</evidence>
<feature type="domain" description="NrS-1 polymerase-like helicase" evidence="2">
    <location>
        <begin position="4"/>
        <end position="80"/>
    </location>
</feature>
<dbReference type="OrthoDB" id="9763644at2"/>
<evidence type="ECO:0000259" key="1">
    <source>
        <dbReference type="Pfam" id="PF03288"/>
    </source>
</evidence>
<sequence length="281" mass="33063">MGRDFRLEPLLSAGAIICDENDVGAFIDRAANLKTIQTNDILEINRKHRTPVAFQFWGFMVQCLNGMPRFKDKSESFYRRQLFVPFAKSFTGHERSYIKQDYLTRPEVLQFVLRHVLVDVPDYYQFDEPPATRELMDEYKVFNDPVREFWEEFNYQYTWDLLPFSFLYDHFCSWFARANRSGSVIRSQQFVPDLLAVVENDPMWTCRSKTRKIRPRTMMDDPEPLIAEYELKSWYAPGYQGSDPLARSQPLLKSSYRGLERVGIVCAPDPADRQTTDPDED</sequence>
<dbReference type="RefSeq" id="WP_051238594.1">
    <property type="nucleotide sequence ID" value="NZ_JAKDOF010000029.1"/>
</dbReference>
<dbReference type="Pfam" id="PF19263">
    <property type="entry name" value="DUF5906"/>
    <property type="match status" value="1"/>
</dbReference>
<gene>
    <name evidence="3" type="ORF">NCTC13652_01061</name>
</gene>
<dbReference type="InterPro" id="IPR004968">
    <property type="entry name" value="DNA_primase/NTPase_C"/>
</dbReference>
<evidence type="ECO:0000313" key="3">
    <source>
        <dbReference type="EMBL" id="VEI02868.1"/>
    </source>
</evidence>
<dbReference type="InterPro" id="IPR045455">
    <property type="entry name" value="NrS-1_pol-like_helicase"/>
</dbReference>